<reference evidence="2" key="1">
    <citation type="submission" date="2016-10" db="EMBL/GenBank/DDBJ databases">
        <authorList>
            <person name="Varghese N."/>
            <person name="Submissions S."/>
        </authorList>
    </citation>
    <scope>NUCLEOTIDE SEQUENCE [LARGE SCALE GENOMIC DNA]</scope>
    <source>
        <strain evidence="2">DSM 25329</strain>
    </source>
</reference>
<dbReference type="AlphaFoldDB" id="A0A1G7T406"/>
<accession>A0A1G7T406</accession>
<evidence type="ECO:0000313" key="1">
    <source>
        <dbReference type="EMBL" id="SDG29971.1"/>
    </source>
</evidence>
<name>A0A1G7T406_9BACT</name>
<dbReference type="EMBL" id="FNAN01000017">
    <property type="protein sequence ID" value="SDG29971.1"/>
    <property type="molecule type" value="Genomic_DNA"/>
</dbReference>
<protein>
    <submittedName>
        <fullName evidence="1">Uncharacterized protein</fullName>
    </submittedName>
</protein>
<gene>
    <name evidence="1" type="ORF">SAMN04487996_11782</name>
</gene>
<sequence>MSTYVDYQRIEDFVSAYKNAPVYAALIREGETETSCGIEYLILSPSKRGKYVFGESYEFDLRRRLVKVPLRRKN</sequence>
<proteinExistence type="predicted"/>
<dbReference type="OrthoDB" id="9888917at2"/>
<evidence type="ECO:0000313" key="2">
    <source>
        <dbReference type="Proteomes" id="UP000198748"/>
    </source>
</evidence>
<dbReference type="Proteomes" id="UP000198748">
    <property type="component" value="Unassembled WGS sequence"/>
</dbReference>
<dbReference type="RefSeq" id="WP_090155875.1">
    <property type="nucleotide sequence ID" value="NZ_FNAN01000017.1"/>
</dbReference>
<keyword evidence="2" id="KW-1185">Reference proteome</keyword>
<organism evidence="1 2">
    <name type="scientific">Dyadobacter soli</name>
    <dbReference type="NCBI Taxonomy" id="659014"/>
    <lineage>
        <taxon>Bacteria</taxon>
        <taxon>Pseudomonadati</taxon>
        <taxon>Bacteroidota</taxon>
        <taxon>Cytophagia</taxon>
        <taxon>Cytophagales</taxon>
        <taxon>Spirosomataceae</taxon>
        <taxon>Dyadobacter</taxon>
    </lineage>
</organism>